<proteinExistence type="predicted"/>
<evidence type="ECO:0000313" key="1">
    <source>
        <dbReference type="EMBL" id="GAH79961.1"/>
    </source>
</evidence>
<dbReference type="EMBL" id="BARU01040654">
    <property type="protein sequence ID" value="GAH79961.1"/>
    <property type="molecule type" value="Genomic_DNA"/>
</dbReference>
<protein>
    <submittedName>
        <fullName evidence="1">Uncharacterized protein</fullName>
    </submittedName>
</protein>
<sequence>YHPIYSSVLAVTGFSLPGICEDFVQIVGEKVLEMLKEGKINDEEAAELLEALREAKKEEETTPLSTKKKRFLKIRVTKGEKPQVNVTIPFSLVNWGLNLASKLGKNTINIEGKDIPIDMEELNKAMNDPEFTGKIVDIVDEEEGEHVEIEIV</sequence>
<dbReference type="AlphaFoldDB" id="X1IC54"/>
<comment type="caution">
    <text evidence="1">The sequence shown here is derived from an EMBL/GenBank/DDBJ whole genome shotgun (WGS) entry which is preliminary data.</text>
</comment>
<organism evidence="1">
    <name type="scientific">marine sediment metagenome</name>
    <dbReference type="NCBI Taxonomy" id="412755"/>
    <lineage>
        <taxon>unclassified sequences</taxon>
        <taxon>metagenomes</taxon>
        <taxon>ecological metagenomes</taxon>
    </lineage>
</organism>
<feature type="non-terminal residue" evidence="1">
    <location>
        <position position="1"/>
    </location>
</feature>
<accession>X1IC54</accession>
<name>X1IC54_9ZZZZ</name>
<reference evidence="1" key="1">
    <citation type="journal article" date="2014" name="Front. Microbiol.">
        <title>High frequency of phylogenetically diverse reductive dehalogenase-homologous genes in deep subseafloor sedimentary metagenomes.</title>
        <authorList>
            <person name="Kawai M."/>
            <person name="Futagami T."/>
            <person name="Toyoda A."/>
            <person name="Takaki Y."/>
            <person name="Nishi S."/>
            <person name="Hori S."/>
            <person name="Arai W."/>
            <person name="Tsubouchi T."/>
            <person name="Morono Y."/>
            <person name="Uchiyama I."/>
            <person name="Ito T."/>
            <person name="Fujiyama A."/>
            <person name="Inagaki F."/>
            <person name="Takami H."/>
        </authorList>
    </citation>
    <scope>NUCLEOTIDE SEQUENCE</scope>
    <source>
        <strain evidence="1">Expedition CK06-06</strain>
    </source>
</reference>
<gene>
    <name evidence="1" type="ORF">S03H2_62820</name>
</gene>